<keyword evidence="6 11" id="KW-0223">Dioxygenase</keyword>
<feature type="binding site" evidence="11">
    <location>
        <position position="88"/>
    </location>
    <ligand>
        <name>Ni(2+)</name>
        <dbReference type="ChEBI" id="CHEBI:49786"/>
        <note>for nickel-dependent acireductone dioxygenase activity</note>
    </ligand>
</feature>
<dbReference type="EC" id="1.13.11.54" evidence="11"/>
<dbReference type="GO" id="GO:0016151">
    <property type="term" value="F:nickel cation binding"/>
    <property type="evidence" value="ECO:0007669"/>
    <property type="project" value="UniProtKB-UniRule"/>
</dbReference>
<dbReference type="EMBL" id="HE650831">
    <property type="protein sequence ID" value="CCF60440.1"/>
    <property type="molecule type" value="Genomic_DNA"/>
</dbReference>
<dbReference type="GeneID" id="13886629"/>
<dbReference type="SUPFAM" id="SSF51182">
    <property type="entry name" value="RmlC-like cupins"/>
    <property type="match status" value="1"/>
</dbReference>
<keyword evidence="2 11" id="KW-0963">Cytoplasm</keyword>
<organism evidence="12 13">
    <name type="scientific">Kazachstania africana (strain ATCC 22294 / BCRC 22015 / CBS 2517 / CECT 1963 / NBRC 1671 / NRRL Y-8276)</name>
    <name type="common">Yeast</name>
    <name type="synonym">Kluyveromyces africanus</name>
    <dbReference type="NCBI Taxonomy" id="1071382"/>
    <lineage>
        <taxon>Eukaryota</taxon>
        <taxon>Fungi</taxon>
        <taxon>Dikarya</taxon>
        <taxon>Ascomycota</taxon>
        <taxon>Saccharomycotina</taxon>
        <taxon>Saccharomycetes</taxon>
        <taxon>Saccharomycetales</taxon>
        <taxon>Saccharomycetaceae</taxon>
        <taxon>Kazachstania</taxon>
    </lineage>
</organism>
<evidence type="ECO:0000256" key="10">
    <source>
        <dbReference type="ARBA" id="ARBA00023242"/>
    </source>
</evidence>
<keyword evidence="10 11" id="KW-0539">Nucleus</keyword>
<evidence type="ECO:0000256" key="5">
    <source>
        <dbReference type="ARBA" id="ARBA00022723"/>
    </source>
</evidence>
<name>H2B1E0_KAZAF</name>
<sequence>MVEVYVHDNDDAIDFRERHDSGVPVNLAYLNTLNVFYSKITEETAVHELALRRNYKNHDTVDISLESFDNDSNKLESKLKEFYEEHLHEDEEIRYILDGSGFFDIRDPNSDKWIRIKVATYDMLIIPAGIYHRFTLDTNNQIKALRLFKDEPKWDAIVKSTKADNSIVRKQYLISMNY</sequence>
<dbReference type="EC" id="1.13.11.53" evidence="11"/>
<evidence type="ECO:0000313" key="12">
    <source>
        <dbReference type="EMBL" id="CCF60440.1"/>
    </source>
</evidence>
<comment type="function">
    <text evidence="11">Catalyzes 2 different reactions between oxygen and the acireductone 1,2-dihydroxy-3-keto-5-methylthiopentene (DHK-MTPene) depending upon the metal bound in the active site. Fe-containing acireductone dioxygenase (Fe-ARD) produces formate and 2-keto-4-methylthiobutyrate (KMTB), the alpha-ketoacid precursor of methionine in the methionine recycle pathway. Ni-containing acireductone dioxygenase (Ni-ARD) produces methylthiopropionate, carbon monoxide and formate, and does not lie on the methionine recycle pathway.</text>
</comment>
<dbReference type="GO" id="GO:0019509">
    <property type="term" value="P:L-methionine salvage from methylthioadenosine"/>
    <property type="evidence" value="ECO:0007669"/>
    <property type="project" value="UniProtKB-UniRule"/>
</dbReference>
<dbReference type="RefSeq" id="XP_003959575.1">
    <property type="nucleotide sequence ID" value="XM_003959526.1"/>
</dbReference>
<dbReference type="InterPro" id="IPR004313">
    <property type="entry name" value="ARD"/>
</dbReference>
<comment type="catalytic activity">
    <reaction evidence="11">
        <text>1,2-dihydroxy-5-(methylsulfanyl)pent-1-en-3-one + O2 = 3-(methylsulfanyl)propanoate + CO + formate + 2 H(+)</text>
        <dbReference type="Rhea" id="RHEA:14161"/>
        <dbReference type="ChEBI" id="CHEBI:15378"/>
        <dbReference type="ChEBI" id="CHEBI:15379"/>
        <dbReference type="ChEBI" id="CHEBI:15740"/>
        <dbReference type="ChEBI" id="CHEBI:17245"/>
        <dbReference type="ChEBI" id="CHEBI:49016"/>
        <dbReference type="ChEBI" id="CHEBI:49252"/>
        <dbReference type="EC" id="1.13.11.53"/>
    </reaction>
</comment>
<dbReference type="GO" id="GO:0005737">
    <property type="term" value="C:cytoplasm"/>
    <property type="evidence" value="ECO:0007669"/>
    <property type="project" value="UniProtKB-SubCell"/>
</dbReference>
<evidence type="ECO:0000256" key="1">
    <source>
        <dbReference type="ARBA" id="ARBA00000428"/>
    </source>
</evidence>
<accession>H2B1E0</accession>
<dbReference type="eggNOG" id="KOG2107">
    <property type="taxonomic scope" value="Eukaryota"/>
</dbReference>
<comment type="similarity">
    <text evidence="11">Belongs to the acireductone dioxygenase (ARD) family.</text>
</comment>
<dbReference type="HAMAP" id="MF_03154">
    <property type="entry name" value="Salvage_MtnD_euk"/>
    <property type="match status" value="1"/>
</dbReference>
<feature type="binding site" evidence="11">
    <location>
        <position position="86"/>
    </location>
    <ligand>
        <name>Ni(2+)</name>
        <dbReference type="ChEBI" id="CHEBI:49786"/>
        <note>for nickel-dependent acireductone dioxygenase activity</note>
    </ligand>
</feature>
<dbReference type="GO" id="GO:0010309">
    <property type="term" value="F:acireductone dioxygenase [iron(II)-requiring] activity"/>
    <property type="evidence" value="ECO:0007669"/>
    <property type="project" value="UniProtKB-UniRule"/>
</dbReference>
<keyword evidence="4 11" id="KW-0028">Amino-acid biosynthesis</keyword>
<evidence type="ECO:0000313" key="13">
    <source>
        <dbReference type="Proteomes" id="UP000005220"/>
    </source>
</evidence>
<dbReference type="InParanoid" id="H2B1E0"/>
<dbReference type="HOGENOM" id="CLU_090154_1_1_1"/>
<evidence type="ECO:0000256" key="6">
    <source>
        <dbReference type="ARBA" id="ARBA00022964"/>
    </source>
</evidence>
<evidence type="ECO:0000256" key="4">
    <source>
        <dbReference type="ARBA" id="ARBA00022605"/>
    </source>
</evidence>
<dbReference type="PANTHER" id="PTHR23418:SF0">
    <property type="entry name" value="ACIREDUCTONE DIOXYGENASE"/>
    <property type="match status" value="1"/>
</dbReference>
<evidence type="ECO:0000256" key="9">
    <source>
        <dbReference type="ARBA" id="ARBA00023167"/>
    </source>
</evidence>
<dbReference type="KEGG" id="kaf:KAFR_0K00850"/>
<feature type="binding site" evidence="11">
    <location>
        <position position="88"/>
    </location>
    <ligand>
        <name>Fe(2+)</name>
        <dbReference type="ChEBI" id="CHEBI:29033"/>
        <note>for iron-dependent acireductone dioxygenase activity</note>
    </ligand>
</feature>
<keyword evidence="7 11" id="KW-0560">Oxidoreductase</keyword>
<evidence type="ECO:0000256" key="11">
    <source>
        <dbReference type="HAMAP-Rule" id="MF_03154"/>
    </source>
</evidence>
<dbReference type="InterPro" id="IPR027496">
    <property type="entry name" value="ARD_euk"/>
</dbReference>
<comment type="cofactor">
    <cofactor evidence="11">
        <name>Fe(2+)</name>
        <dbReference type="ChEBI" id="CHEBI:29033"/>
    </cofactor>
    <cofactor evidence="11">
        <name>Ni(2+)</name>
        <dbReference type="ChEBI" id="CHEBI:49786"/>
    </cofactor>
    <text evidence="11">Binds either 1 Fe or Ni cation per monomer. Iron-binding promotes an acireductone dioxygenase reaction producing 2-keto-4-methylthiobutyrate, while nickel-binding promotes an acireductone dioxygenase reaction producing 3-(methylsulfanyl)propanoate.</text>
</comment>
<dbReference type="GO" id="GO:0005506">
    <property type="term" value="F:iron ion binding"/>
    <property type="evidence" value="ECO:0007669"/>
    <property type="project" value="UniProtKB-UniRule"/>
</dbReference>
<dbReference type="GO" id="GO:0010308">
    <property type="term" value="F:acireductone dioxygenase (Ni2+-requiring) activity"/>
    <property type="evidence" value="ECO:0007669"/>
    <property type="project" value="UniProtKB-UniRule"/>
</dbReference>
<dbReference type="PANTHER" id="PTHR23418">
    <property type="entry name" value="ACIREDUCTONE DIOXYGENASE"/>
    <property type="match status" value="1"/>
</dbReference>
<dbReference type="STRING" id="1071382.H2B1E0"/>
<keyword evidence="13" id="KW-1185">Reference proteome</keyword>
<feature type="binding site" evidence="11">
    <location>
        <position position="132"/>
    </location>
    <ligand>
        <name>Fe(2+)</name>
        <dbReference type="ChEBI" id="CHEBI:29033"/>
        <note>for iron-dependent acireductone dioxygenase activity</note>
    </ligand>
</feature>
<evidence type="ECO:0000256" key="7">
    <source>
        <dbReference type="ARBA" id="ARBA00023002"/>
    </source>
</evidence>
<feature type="binding site" evidence="11">
    <location>
        <position position="132"/>
    </location>
    <ligand>
        <name>Ni(2+)</name>
        <dbReference type="ChEBI" id="CHEBI:49786"/>
        <note>for nickel-dependent acireductone dioxygenase activity</note>
    </ligand>
</feature>
<proteinExistence type="inferred from homology"/>
<dbReference type="OrthoDB" id="1867259at2759"/>
<reference evidence="12 13" key="1">
    <citation type="journal article" date="2011" name="Proc. Natl. Acad. Sci. U.S.A.">
        <title>Evolutionary erosion of yeast sex chromosomes by mating-type switching accidents.</title>
        <authorList>
            <person name="Gordon J.L."/>
            <person name="Armisen D."/>
            <person name="Proux-Wera E."/>
            <person name="Oheigeartaigh S.S."/>
            <person name="Byrne K.P."/>
            <person name="Wolfe K.H."/>
        </authorList>
    </citation>
    <scope>NUCLEOTIDE SEQUENCE [LARGE SCALE GENOMIC DNA]</scope>
    <source>
        <strain evidence="13">ATCC 22294 / BCRC 22015 / CBS 2517 / CECT 1963 / NBRC 1671 / NRRL Y-8276</strain>
    </source>
</reference>
<dbReference type="AlphaFoldDB" id="H2B1E0"/>
<feature type="binding site" evidence="11">
    <location>
        <position position="86"/>
    </location>
    <ligand>
        <name>Fe(2+)</name>
        <dbReference type="ChEBI" id="CHEBI:29033"/>
        <note>for iron-dependent acireductone dioxygenase activity</note>
    </ligand>
</feature>
<dbReference type="InterPro" id="IPR014710">
    <property type="entry name" value="RmlC-like_jellyroll"/>
</dbReference>
<dbReference type="CDD" id="cd02232">
    <property type="entry name" value="cupin_ARD"/>
    <property type="match status" value="1"/>
</dbReference>
<dbReference type="FunFam" id="2.60.120.10:FF:000099">
    <property type="entry name" value="1,2-dihydroxy-3-keto-5-methylthiopentene dioxygenase"/>
    <property type="match status" value="1"/>
</dbReference>
<gene>
    <name evidence="12" type="primary">KAFR0K00850</name>
    <name evidence="11" type="synonym">ADI1</name>
    <name evidence="12" type="ORF">KAFR_0K00850</name>
</gene>
<comment type="catalytic activity">
    <reaction evidence="1 11">
        <text>1,2-dihydroxy-5-(methylsulfanyl)pent-1-en-3-one + O2 = 4-methylsulfanyl-2-oxobutanoate + formate + 2 H(+)</text>
        <dbReference type="Rhea" id="RHEA:24504"/>
        <dbReference type="ChEBI" id="CHEBI:15378"/>
        <dbReference type="ChEBI" id="CHEBI:15379"/>
        <dbReference type="ChEBI" id="CHEBI:15740"/>
        <dbReference type="ChEBI" id="CHEBI:16723"/>
        <dbReference type="ChEBI" id="CHEBI:49252"/>
        <dbReference type="EC" id="1.13.11.54"/>
    </reaction>
</comment>
<keyword evidence="3 11" id="KW-0533">Nickel</keyword>
<dbReference type="Proteomes" id="UP000005220">
    <property type="component" value="Chromosome 11"/>
</dbReference>
<dbReference type="Gene3D" id="2.60.120.10">
    <property type="entry name" value="Jelly Rolls"/>
    <property type="match status" value="1"/>
</dbReference>
<feature type="binding site" evidence="11">
    <location>
        <position position="92"/>
    </location>
    <ligand>
        <name>Ni(2+)</name>
        <dbReference type="ChEBI" id="CHEBI:49786"/>
        <note>for nickel-dependent acireductone dioxygenase activity</note>
    </ligand>
</feature>
<dbReference type="UniPathway" id="UPA00904">
    <property type="reaction ID" value="UER00878"/>
</dbReference>
<dbReference type="GO" id="GO:0005634">
    <property type="term" value="C:nucleus"/>
    <property type="evidence" value="ECO:0007669"/>
    <property type="project" value="UniProtKB-SubCell"/>
</dbReference>
<dbReference type="Pfam" id="PF03079">
    <property type="entry name" value="ARD"/>
    <property type="match status" value="1"/>
</dbReference>
<keyword evidence="8 11" id="KW-0408">Iron</keyword>
<evidence type="ECO:0000256" key="3">
    <source>
        <dbReference type="ARBA" id="ARBA00022596"/>
    </source>
</evidence>
<comment type="pathway">
    <text evidence="11">Amino-acid biosynthesis; L-methionine biosynthesis via salvage pathway; L-methionine from S-methyl-5-thio-alpha-D-ribose 1-phosphate: step 5/6.</text>
</comment>
<comment type="subcellular location">
    <subcellularLocation>
        <location evidence="11">Cytoplasm</location>
    </subcellularLocation>
    <subcellularLocation>
        <location evidence="11">Nucleus</location>
    </subcellularLocation>
</comment>
<dbReference type="InterPro" id="IPR011051">
    <property type="entry name" value="RmlC_Cupin_sf"/>
</dbReference>
<evidence type="ECO:0000256" key="8">
    <source>
        <dbReference type="ARBA" id="ARBA00023004"/>
    </source>
</evidence>
<protein>
    <recommendedName>
        <fullName evidence="11">Acireductone dioxygenase</fullName>
    </recommendedName>
    <alternativeName>
        <fullName evidence="11">Acireductone dioxygenase (Fe(2+)-requiring)</fullName>
        <shortName evidence="11">ARD'</shortName>
        <shortName evidence="11">Fe-ARD</shortName>
        <ecNumber evidence="11">1.13.11.54</ecNumber>
    </alternativeName>
    <alternativeName>
        <fullName evidence="11">Acireductone dioxygenase (Ni(2+)-requiring)</fullName>
        <shortName evidence="11">ARD</shortName>
        <shortName evidence="11">Ni-ARD</shortName>
        <ecNumber evidence="11">1.13.11.53</ecNumber>
    </alternativeName>
</protein>
<feature type="binding site" evidence="11">
    <location>
        <position position="92"/>
    </location>
    <ligand>
        <name>Fe(2+)</name>
        <dbReference type="ChEBI" id="CHEBI:29033"/>
        <note>for iron-dependent acireductone dioxygenase activity</note>
    </ligand>
</feature>
<keyword evidence="9 11" id="KW-0486">Methionine biosynthesis</keyword>
<dbReference type="FunCoup" id="H2B1E0">
    <property type="interactions" value="311"/>
</dbReference>
<keyword evidence="5 11" id="KW-0479">Metal-binding</keyword>
<evidence type="ECO:0000256" key="2">
    <source>
        <dbReference type="ARBA" id="ARBA00022490"/>
    </source>
</evidence>